<dbReference type="SUPFAM" id="SSF49879">
    <property type="entry name" value="SMAD/FHA domain"/>
    <property type="match status" value="1"/>
</dbReference>
<feature type="domain" description="FHA" evidence="2">
    <location>
        <begin position="86"/>
        <end position="122"/>
    </location>
</feature>
<gene>
    <name evidence="3" type="ORF">QCA50_001157</name>
</gene>
<organism evidence="3 4">
    <name type="scientific">Cerrena zonata</name>
    <dbReference type="NCBI Taxonomy" id="2478898"/>
    <lineage>
        <taxon>Eukaryota</taxon>
        <taxon>Fungi</taxon>
        <taxon>Dikarya</taxon>
        <taxon>Basidiomycota</taxon>
        <taxon>Agaricomycotina</taxon>
        <taxon>Agaricomycetes</taxon>
        <taxon>Polyporales</taxon>
        <taxon>Cerrenaceae</taxon>
        <taxon>Cerrena</taxon>
    </lineage>
</organism>
<dbReference type="InterPro" id="IPR008984">
    <property type="entry name" value="SMAD_FHA_dom_sf"/>
</dbReference>
<name>A0AAW0GY86_9APHY</name>
<dbReference type="EMBL" id="JASBNA010000001">
    <property type="protein sequence ID" value="KAK7696499.1"/>
    <property type="molecule type" value="Genomic_DNA"/>
</dbReference>
<comment type="caution">
    <text evidence="3">The sequence shown here is derived from an EMBL/GenBank/DDBJ whole genome shotgun (WGS) entry which is preliminary data.</text>
</comment>
<keyword evidence="4" id="KW-1185">Reference proteome</keyword>
<evidence type="ECO:0000313" key="3">
    <source>
        <dbReference type="EMBL" id="KAK7696499.1"/>
    </source>
</evidence>
<evidence type="ECO:0000259" key="2">
    <source>
        <dbReference type="PROSITE" id="PS50006"/>
    </source>
</evidence>
<evidence type="ECO:0000313" key="4">
    <source>
        <dbReference type="Proteomes" id="UP001385951"/>
    </source>
</evidence>
<protein>
    <recommendedName>
        <fullName evidence="2">FHA domain-containing protein</fullName>
    </recommendedName>
</protein>
<dbReference type="PROSITE" id="PS50006">
    <property type="entry name" value="FHA_DOMAIN"/>
    <property type="match status" value="1"/>
</dbReference>
<proteinExistence type="predicted"/>
<reference evidence="3 4" key="1">
    <citation type="submission" date="2022-09" db="EMBL/GenBank/DDBJ databases">
        <authorList>
            <person name="Palmer J.M."/>
        </authorList>
    </citation>
    <scope>NUCLEOTIDE SEQUENCE [LARGE SCALE GENOMIC DNA]</scope>
    <source>
        <strain evidence="3 4">DSM 7382</strain>
    </source>
</reference>
<dbReference type="Proteomes" id="UP001385951">
    <property type="component" value="Unassembled WGS sequence"/>
</dbReference>
<sequence>MAQDPDGDLVSSYLINRSPRPPPMDNVENATHAPGEVRGTPIQAFVGGDNGANNTIFVLGLVLRVDGWGEQQPITLRFYKDRTETIHIGRKSAQNPGKYVSTEDRALFQCAVVSRQHAKLTFTEGNVCIVAHPCTLTVILTLIICV</sequence>
<accession>A0AAW0GY86</accession>
<dbReference type="AlphaFoldDB" id="A0AAW0GY86"/>
<feature type="region of interest" description="Disordered" evidence="1">
    <location>
        <begin position="1"/>
        <end position="35"/>
    </location>
</feature>
<dbReference type="Gene3D" id="2.60.200.20">
    <property type="match status" value="1"/>
</dbReference>
<evidence type="ECO:0000256" key="1">
    <source>
        <dbReference type="SAM" id="MobiDB-lite"/>
    </source>
</evidence>
<dbReference type="InterPro" id="IPR000253">
    <property type="entry name" value="FHA_dom"/>
</dbReference>